<keyword evidence="1" id="KW-0004">4Fe-4S</keyword>
<dbReference type="SUPFAM" id="SSF52141">
    <property type="entry name" value="Uracil-DNA glycosylase-like"/>
    <property type="match status" value="1"/>
</dbReference>
<proteinExistence type="predicted"/>
<evidence type="ECO:0000256" key="6">
    <source>
        <dbReference type="ARBA" id="ARBA00023014"/>
    </source>
</evidence>
<dbReference type="EMBL" id="FPHP01000009">
    <property type="protein sequence ID" value="SFV74923.1"/>
    <property type="molecule type" value="Genomic_DNA"/>
</dbReference>
<keyword evidence="3" id="KW-0227">DNA damage</keyword>
<evidence type="ECO:0000256" key="3">
    <source>
        <dbReference type="ARBA" id="ARBA00022763"/>
    </source>
</evidence>
<dbReference type="CDD" id="cd10030">
    <property type="entry name" value="UDG-F4_TTUDGA_SPO1dp_like"/>
    <property type="match status" value="1"/>
</dbReference>
<name>A0A1W1D2R8_9ZZZZ</name>
<gene>
    <name evidence="9" type="ORF">MNB_SM-3-1528</name>
</gene>
<evidence type="ECO:0000256" key="2">
    <source>
        <dbReference type="ARBA" id="ARBA00022723"/>
    </source>
</evidence>
<keyword evidence="2" id="KW-0479">Metal-binding</keyword>
<evidence type="ECO:0000259" key="8">
    <source>
        <dbReference type="Pfam" id="PF03167"/>
    </source>
</evidence>
<evidence type="ECO:0000256" key="7">
    <source>
        <dbReference type="ARBA" id="ARBA00023204"/>
    </source>
</evidence>
<keyword evidence="7" id="KW-0234">DNA repair</keyword>
<sequence>MHSYQNLIILQYLYKIQTLGFSYIEHFQPNQENFLEEVSSLDELTQSIHSCHLCDLSKTRKQSMGGYGNQYSDIMILDYVVSREQENMKDYYGGRGGELLNNMIKDILQKNKEDIFYTHCVKCKVFDKKDMIQMAYNSCQSYLYTQINLIKPKIIIVLGKEAYEIFTNDKGNFENVRGHIVDFSSYKIFPIYHPEYLLRNPKLQQITKKDLQRVQTFIKI</sequence>
<evidence type="ECO:0000256" key="5">
    <source>
        <dbReference type="ARBA" id="ARBA00023004"/>
    </source>
</evidence>
<keyword evidence="4" id="KW-0378">Hydrolase</keyword>
<evidence type="ECO:0000313" key="9">
    <source>
        <dbReference type="EMBL" id="SFV74923.1"/>
    </source>
</evidence>
<dbReference type="GO" id="GO:0051539">
    <property type="term" value="F:4 iron, 4 sulfur cluster binding"/>
    <property type="evidence" value="ECO:0007669"/>
    <property type="project" value="UniProtKB-KW"/>
</dbReference>
<accession>A0A1W1D2R8</accession>
<evidence type="ECO:0000256" key="4">
    <source>
        <dbReference type="ARBA" id="ARBA00022801"/>
    </source>
</evidence>
<dbReference type="InterPro" id="IPR005122">
    <property type="entry name" value="Uracil-DNA_glycosylase-like"/>
</dbReference>
<dbReference type="Gene3D" id="3.40.470.10">
    <property type="entry name" value="Uracil-DNA glycosylase-like domain"/>
    <property type="match status" value="1"/>
</dbReference>
<evidence type="ECO:0000256" key="1">
    <source>
        <dbReference type="ARBA" id="ARBA00022485"/>
    </source>
</evidence>
<dbReference type="PANTHER" id="PTHR33693:SF1">
    <property type="entry name" value="TYPE-4 URACIL-DNA GLYCOSYLASE"/>
    <property type="match status" value="1"/>
</dbReference>
<dbReference type="GO" id="GO:0006281">
    <property type="term" value="P:DNA repair"/>
    <property type="evidence" value="ECO:0007669"/>
    <property type="project" value="UniProtKB-KW"/>
</dbReference>
<protein>
    <submittedName>
        <fullName evidence="9">Uracil-DNA glycosylase, family 4</fullName>
    </submittedName>
</protein>
<keyword evidence="6" id="KW-0411">Iron-sulfur</keyword>
<dbReference type="GO" id="GO:0046872">
    <property type="term" value="F:metal ion binding"/>
    <property type="evidence" value="ECO:0007669"/>
    <property type="project" value="UniProtKB-KW"/>
</dbReference>
<dbReference type="InterPro" id="IPR051536">
    <property type="entry name" value="UDG_Type-4/5"/>
</dbReference>
<feature type="domain" description="Uracil-DNA glycosylase-like" evidence="8">
    <location>
        <begin position="66"/>
        <end position="204"/>
    </location>
</feature>
<dbReference type="PANTHER" id="PTHR33693">
    <property type="entry name" value="TYPE-5 URACIL-DNA GLYCOSYLASE"/>
    <property type="match status" value="1"/>
</dbReference>
<dbReference type="Pfam" id="PF03167">
    <property type="entry name" value="UDG"/>
    <property type="match status" value="1"/>
</dbReference>
<organism evidence="9">
    <name type="scientific">hydrothermal vent metagenome</name>
    <dbReference type="NCBI Taxonomy" id="652676"/>
    <lineage>
        <taxon>unclassified sequences</taxon>
        <taxon>metagenomes</taxon>
        <taxon>ecological metagenomes</taxon>
    </lineage>
</organism>
<dbReference type="GO" id="GO:0097506">
    <property type="term" value="F:deaminated base DNA N-glycosylase activity"/>
    <property type="evidence" value="ECO:0007669"/>
    <property type="project" value="UniProtKB-ARBA"/>
</dbReference>
<dbReference type="AlphaFoldDB" id="A0A1W1D2R8"/>
<keyword evidence="5" id="KW-0408">Iron</keyword>
<dbReference type="InterPro" id="IPR036895">
    <property type="entry name" value="Uracil-DNA_glycosylase-like_sf"/>
</dbReference>
<reference evidence="9" key="1">
    <citation type="submission" date="2016-10" db="EMBL/GenBank/DDBJ databases">
        <authorList>
            <person name="de Groot N.N."/>
        </authorList>
    </citation>
    <scope>NUCLEOTIDE SEQUENCE</scope>
</reference>